<name>A0A6A5U5P8_9PLEO</name>
<organism evidence="1 2">
    <name type="scientific">Byssothecium circinans</name>
    <dbReference type="NCBI Taxonomy" id="147558"/>
    <lineage>
        <taxon>Eukaryota</taxon>
        <taxon>Fungi</taxon>
        <taxon>Dikarya</taxon>
        <taxon>Ascomycota</taxon>
        <taxon>Pezizomycotina</taxon>
        <taxon>Dothideomycetes</taxon>
        <taxon>Pleosporomycetidae</taxon>
        <taxon>Pleosporales</taxon>
        <taxon>Massarineae</taxon>
        <taxon>Massarinaceae</taxon>
        <taxon>Byssothecium</taxon>
    </lineage>
</organism>
<dbReference type="OrthoDB" id="5409186at2759"/>
<gene>
    <name evidence="1" type="ORF">CC80DRAFT_404906</name>
</gene>
<sequence>MLARGEAIAKRQGYYPTTRPCGSGKTCAEACGAGSEQCPSRSGLYCHEPARSKCCPDQSGKACQNGYFCTTDGKTSPTTYCCPDGMDLGACAKAYSLTVSLIRQSSTLAASSASSLASPVVASSQGAGSSAPVTTTPLVHVSYPTATATVKPSSNATVTTSPPTQFSGAAAKVGSKGMAVLAGVAGFARLL</sequence>
<evidence type="ECO:0000313" key="1">
    <source>
        <dbReference type="EMBL" id="KAF1960008.1"/>
    </source>
</evidence>
<keyword evidence="2" id="KW-1185">Reference proteome</keyword>
<dbReference type="Proteomes" id="UP000800035">
    <property type="component" value="Unassembled WGS sequence"/>
</dbReference>
<accession>A0A6A5U5P8</accession>
<protein>
    <submittedName>
        <fullName evidence="1">Uncharacterized protein</fullName>
    </submittedName>
</protein>
<proteinExistence type="predicted"/>
<reference evidence="1" key="1">
    <citation type="journal article" date="2020" name="Stud. Mycol.">
        <title>101 Dothideomycetes genomes: a test case for predicting lifestyles and emergence of pathogens.</title>
        <authorList>
            <person name="Haridas S."/>
            <person name="Albert R."/>
            <person name="Binder M."/>
            <person name="Bloem J."/>
            <person name="Labutti K."/>
            <person name="Salamov A."/>
            <person name="Andreopoulos B."/>
            <person name="Baker S."/>
            <person name="Barry K."/>
            <person name="Bills G."/>
            <person name="Bluhm B."/>
            <person name="Cannon C."/>
            <person name="Castanera R."/>
            <person name="Culley D."/>
            <person name="Daum C."/>
            <person name="Ezra D."/>
            <person name="Gonzalez J."/>
            <person name="Henrissat B."/>
            <person name="Kuo A."/>
            <person name="Liang C."/>
            <person name="Lipzen A."/>
            <person name="Lutzoni F."/>
            <person name="Magnuson J."/>
            <person name="Mondo S."/>
            <person name="Nolan M."/>
            <person name="Ohm R."/>
            <person name="Pangilinan J."/>
            <person name="Park H.-J."/>
            <person name="Ramirez L."/>
            <person name="Alfaro M."/>
            <person name="Sun H."/>
            <person name="Tritt A."/>
            <person name="Yoshinaga Y."/>
            <person name="Zwiers L.-H."/>
            <person name="Turgeon B."/>
            <person name="Goodwin S."/>
            <person name="Spatafora J."/>
            <person name="Crous P."/>
            <person name="Grigoriev I."/>
        </authorList>
    </citation>
    <scope>NUCLEOTIDE SEQUENCE</scope>
    <source>
        <strain evidence="1">CBS 675.92</strain>
    </source>
</reference>
<evidence type="ECO:0000313" key="2">
    <source>
        <dbReference type="Proteomes" id="UP000800035"/>
    </source>
</evidence>
<dbReference type="EMBL" id="ML976983">
    <property type="protein sequence ID" value="KAF1960008.1"/>
    <property type="molecule type" value="Genomic_DNA"/>
</dbReference>
<dbReference type="AlphaFoldDB" id="A0A6A5U5P8"/>